<protein>
    <recommendedName>
        <fullName evidence="1">DUF4283 domain-containing protein</fullName>
    </recommendedName>
</protein>
<name>A0A4U5PRE5_POPAL</name>
<evidence type="ECO:0000259" key="1">
    <source>
        <dbReference type="Pfam" id="PF14111"/>
    </source>
</evidence>
<sequence>MMPPKTKPTPKAADQTSWADRVRISDSSTRFTLENLARQPIGHRLKVSEAMLLENSDQWSRCMVGFFPGYKMPYHAVNKIASRVWKQCGLELVTATANGFMIFRFNTEENMHSVLEKGPWMFGGGRMCGCVSVNDCAAAGVRSSASAGFAAATRATGAVAEMGEVAGGVEAEEWTDRWVSLLEAVSTAGGRRR</sequence>
<feature type="domain" description="DUF4283" evidence="1">
    <location>
        <begin position="56"/>
        <end position="124"/>
    </location>
</feature>
<accession>A0A4U5PRE5</accession>
<organism evidence="2">
    <name type="scientific">Populus alba</name>
    <name type="common">White poplar</name>
    <dbReference type="NCBI Taxonomy" id="43335"/>
    <lineage>
        <taxon>Eukaryota</taxon>
        <taxon>Viridiplantae</taxon>
        <taxon>Streptophyta</taxon>
        <taxon>Embryophyta</taxon>
        <taxon>Tracheophyta</taxon>
        <taxon>Spermatophyta</taxon>
        <taxon>Magnoliopsida</taxon>
        <taxon>eudicotyledons</taxon>
        <taxon>Gunneridae</taxon>
        <taxon>Pentapetalae</taxon>
        <taxon>rosids</taxon>
        <taxon>fabids</taxon>
        <taxon>Malpighiales</taxon>
        <taxon>Salicaceae</taxon>
        <taxon>Saliceae</taxon>
        <taxon>Populus</taxon>
    </lineage>
</organism>
<dbReference type="STRING" id="43335.A0A4U5PRE5"/>
<reference evidence="2" key="1">
    <citation type="submission" date="2018-10" db="EMBL/GenBank/DDBJ databases">
        <title>Population genomic analysis revealed the cold adaptation of white poplar.</title>
        <authorList>
            <person name="Liu Y.-J."/>
        </authorList>
    </citation>
    <scope>NUCLEOTIDE SEQUENCE [LARGE SCALE GENOMIC DNA]</scope>
    <source>
        <strain evidence="2">PAL-ZL1</strain>
    </source>
</reference>
<proteinExistence type="predicted"/>
<comment type="caution">
    <text evidence="2">The sequence shown here is derived from an EMBL/GenBank/DDBJ whole genome shotgun (WGS) entry which is preliminary data.</text>
</comment>
<dbReference type="InterPro" id="IPR025558">
    <property type="entry name" value="DUF4283"/>
</dbReference>
<evidence type="ECO:0000313" key="2">
    <source>
        <dbReference type="EMBL" id="TKR98214.1"/>
    </source>
</evidence>
<dbReference type="AlphaFoldDB" id="A0A4U5PRE5"/>
<dbReference type="Pfam" id="PF14111">
    <property type="entry name" value="DUF4283"/>
    <property type="match status" value="1"/>
</dbReference>
<gene>
    <name evidence="2" type="ORF">D5086_0000205740</name>
</gene>
<dbReference type="EMBL" id="RCHU01000686">
    <property type="protein sequence ID" value="TKR98214.1"/>
    <property type="molecule type" value="Genomic_DNA"/>
</dbReference>